<name>A0A2T1DLZ8_9CYAN</name>
<feature type="domain" description="J" evidence="3">
    <location>
        <begin position="29"/>
        <end position="95"/>
    </location>
</feature>
<comment type="caution">
    <text evidence="4">The sequence shown here is derived from an EMBL/GenBank/DDBJ whole genome shotgun (WGS) entry which is preliminary data.</text>
</comment>
<feature type="region of interest" description="Disordered" evidence="1">
    <location>
        <begin position="1"/>
        <end position="23"/>
    </location>
</feature>
<evidence type="ECO:0000256" key="1">
    <source>
        <dbReference type="SAM" id="MobiDB-lite"/>
    </source>
</evidence>
<dbReference type="Gene3D" id="1.10.287.110">
    <property type="entry name" value="DnaJ domain"/>
    <property type="match status" value="1"/>
</dbReference>
<organism evidence="4 5">
    <name type="scientific">Phormidesmis priestleyi ULC007</name>
    <dbReference type="NCBI Taxonomy" id="1920490"/>
    <lineage>
        <taxon>Bacteria</taxon>
        <taxon>Bacillati</taxon>
        <taxon>Cyanobacteriota</taxon>
        <taxon>Cyanophyceae</taxon>
        <taxon>Leptolyngbyales</taxon>
        <taxon>Leptolyngbyaceae</taxon>
        <taxon>Phormidesmis</taxon>
    </lineage>
</organism>
<protein>
    <submittedName>
        <fullName evidence="4">J domain-containing protein</fullName>
    </submittedName>
</protein>
<dbReference type="EMBL" id="PVWG01000002">
    <property type="protein sequence ID" value="PSB21520.1"/>
    <property type="molecule type" value="Genomic_DNA"/>
</dbReference>
<feature type="compositionally biased region" description="Polar residues" evidence="1">
    <location>
        <begin position="1"/>
        <end position="18"/>
    </location>
</feature>
<keyword evidence="2" id="KW-1133">Transmembrane helix</keyword>
<evidence type="ECO:0000313" key="4">
    <source>
        <dbReference type="EMBL" id="PSB21520.1"/>
    </source>
</evidence>
<dbReference type="STRING" id="1920490.GCA_001895925_01523"/>
<gene>
    <name evidence="4" type="ORF">C7B65_02715</name>
</gene>
<dbReference type="InterPro" id="IPR052763">
    <property type="entry name" value="DnaJ_C4"/>
</dbReference>
<dbReference type="PANTHER" id="PTHR44825">
    <property type="match status" value="1"/>
</dbReference>
<dbReference type="PROSITE" id="PS00636">
    <property type="entry name" value="DNAJ_1"/>
    <property type="match status" value="1"/>
</dbReference>
<dbReference type="AlphaFoldDB" id="A0A2T1DLZ8"/>
<dbReference type="InterPro" id="IPR001623">
    <property type="entry name" value="DnaJ_domain"/>
</dbReference>
<dbReference type="InterPro" id="IPR018253">
    <property type="entry name" value="DnaJ_domain_CS"/>
</dbReference>
<dbReference type="PRINTS" id="PR00625">
    <property type="entry name" value="JDOMAIN"/>
</dbReference>
<reference evidence="4 5" key="1">
    <citation type="submission" date="2018-02" db="EMBL/GenBank/DDBJ databases">
        <authorList>
            <person name="Cohen D.B."/>
            <person name="Kent A.D."/>
        </authorList>
    </citation>
    <scope>NUCLEOTIDE SEQUENCE [LARGE SCALE GENOMIC DNA]</scope>
    <source>
        <strain evidence="4 5">ULC007</strain>
    </source>
</reference>
<dbReference type="CDD" id="cd06257">
    <property type="entry name" value="DnaJ"/>
    <property type="match status" value="1"/>
</dbReference>
<dbReference type="SUPFAM" id="SSF46565">
    <property type="entry name" value="Chaperone J-domain"/>
    <property type="match status" value="1"/>
</dbReference>
<sequence length="209" mass="22602">MRADLQVTQDRATPNSDGQVPDQKAVSSSYYTLLGLHPSASVQDIRQAYRELSKLYHPDITQLPAPIATQKFQQLNEAYATLSNPDRKTAYDLKIGYSRVVVVQPLPSLNRPQPKPANSSAYIDATDRPLSPGEMFALFILGLTFLACLLLAITIGFTRGESAFQPITADVPILQETVPDLESSSASSTATVTPVIPAPSDSIDLSNPT</sequence>
<feature type="transmembrane region" description="Helical" evidence="2">
    <location>
        <begin position="135"/>
        <end position="157"/>
    </location>
</feature>
<dbReference type="RefSeq" id="WP_083582638.1">
    <property type="nucleotide sequence ID" value="NZ_MPPI01000002.1"/>
</dbReference>
<dbReference type="PANTHER" id="PTHR44825:SF1">
    <property type="entry name" value="DNAJ HOMOLOG SUBFAMILY C MEMBER 4"/>
    <property type="match status" value="1"/>
</dbReference>
<dbReference type="PROSITE" id="PS50076">
    <property type="entry name" value="DNAJ_2"/>
    <property type="match status" value="1"/>
</dbReference>
<accession>A0A2T1DLZ8</accession>
<dbReference type="Proteomes" id="UP000238634">
    <property type="component" value="Unassembled WGS sequence"/>
</dbReference>
<dbReference type="OrthoDB" id="9779889at2"/>
<evidence type="ECO:0000259" key="3">
    <source>
        <dbReference type="PROSITE" id="PS50076"/>
    </source>
</evidence>
<dbReference type="SMART" id="SM00271">
    <property type="entry name" value="DnaJ"/>
    <property type="match status" value="1"/>
</dbReference>
<evidence type="ECO:0000256" key="2">
    <source>
        <dbReference type="SAM" id="Phobius"/>
    </source>
</evidence>
<dbReference type="Pfam" id="PF00226">
    <property type="entry name" value="DnaJ"/>
    <property type="match status" value="1"/>
</dbReference>
<keyword evidence="2" id="KW-0812">Transmembrane</keyword>
<evidence type="ECO:0000313" key="5">
    <source>
        <dbReference type="Proteomes" id="UP000238634"/>
    </source>
</evidence>
<keyword evidence="2" id="KW-0472">Membrane</keyword>
<reference evidence="4 5" key="2">
    <citation type="submission" date="2018-03" db="EMBL/GenBank/DDBJ databases">
        <title>The ancient ancestry and fast evolution of plastids.</title>
        <authorList>
            <person name="Moore K.R."/>
            <person name="Magnabosco C."/>
            <person name="Momper L."/>
            <person name="Gold D.A."/>
            <person name="Bosak T."/>
            <person name="Fournier G.P."/>
        </authorList>
    </citation>
    <scope>NUCLEOTIDE SEQUENCE [LARGE SCALE GENOMIC DNA]</scope>
    <source>
        <strain evidence="4 5">ULC007</strain>
    </source>
</reference>
<dbReference type="InterPro" id="IPR036869">
    <property type="entry name" value="J_dom_sf"/>
</dbReference>
<feature type="region of interest" description="Disordered" evidence="1">
    <location>
        <begin position="184"/>
        <end position="209"/>
    </location>
</feature>
<keyword evidence="5" id="KW-1185">Reference proteome</keyword>
<proteinExistence type="predicted"/>